<evidence type="ECO:0000256" key="5">
    <source>
        <dbReference type="ARBA" id="ARBA00023004"/>
    </source>
</evidence>
<feature type="compositionally biased region" description="Acidic residues" evidence="9">
    <location>
        <begin position="294"/>
        <end position="303"/>
    </location>
</feature>
<evidence type="ECO:0000256" key="8">
    <source>
        <dbReference type="ARBA" id="ARBA00029440"/>
    </source>
</evidence>
<dbReference type="InterPro" id="IPR015928">
    <property type="entry name" value="Aconitase/3IPM_dehydase_swvl"/>
</dbReference>
<evidence type="ECO:0000259" key="10">
    <source>
        <dbReference type="Pfam" id="PF00330"/>
    </source>
</evidence>
<dbReference type="Pfam" id="PF00330">
    <property type="entry name" value="Aconitase"/>
    <property type="match status" value="1"/>
</dbReference>
<proteinExistence type="inferred from homology"/>
<dbReference type="InterPro" id="IPR015931">
    <property type="entry name" value="Acnase/IPM_dHydase_lsu_aba_1/3"/>
</dbReference>
<dbReference type="PANTHER" id="PTHR43345">
    <property type="entry name" value="3-ISOPROPYLMALATE DEHYDRATASE SMALL SUBUNIT 2-RELATED-RELATED"/>
    <property type="match status" value="1"/>
</dbReference>
<dbReference type="Proteomes" id="UP000235392">
    <property type="component" value="Unassembled WGS sequence"/>
</dbReference>
<evidence type="ECO:0000256" key="9">
    <source>
        <dbReference type="SAM" id="MobiDB-lite"/>
    </source>
</evidence>
<protein>
    <recommendedName>
        <fullName evidence="15">3-isopropylmalate dehydratase</fullName>
    </recommendedName>
</protein>
<accession>A0A2N5S0I3</accession>
<keyword evidence="3" id="KW-0028">Amino-acid biosynthesis</keyword>
<comment type="similarity">
    <text evidence="1">Belongs to the LeuD family. LeuD type 1 subfamily.</text>
</comment>
<evidence type="ECO:0000256" key="4">
    <source>
        <dbReference type="ARBA" id="ARBA00022723"/>
    </source>
</evidence>
<dbReference type="GO" id="GO:0008652">
    <property type="term" value="P:amino acid biosynthetic process"/>
    <property type="evidence" value="ECO:0007669"/>
    <property type="project" value="UniProtKB-KW"/>
</dbReference>
<evidence type="ECO:0000259" key="12">
    <source>
        <dbReference type="Pfam" id="PF20515"/>
    </source>
</evidence>
<comment type="caution">
    <text evidence="13">The sequence shown here is derived from an EMBL/GenBank/DDBJ whole genome shotgun (WGS) entry which is preliminary data.</text>
</comment>
<dbReference type="EMBL" id="PGCI01001189">
    <property type="protein sequence ID" value="PLW06760.1"/>
    <property type="molecule type" value="Genomic_DNA"/>
</dbReference>
<dbReference type="Pfam" id="PF20515">
    <property type="entry name" value="2OG-FeII_Oxy_6"/>
    <property type="match status" value="1"/>
</dbReference>
<evidence type="ECO:0000256" key="3">
    <source>
        <dbReference type="ARBA" id="ARBA00022605"/>
    </source>
</evidence>
<dbReference type="Gene3D" id="3.20.19.10">
    <property type="entry name" value="Aconitase, domain 4"/>
    <property type="match status" value="1"/>
</dbReference>
<evidence type="ECO:0000256" key="2">
    <source>
        <dbReference type="ARBA" id="ARBA00011271"/>
    </source>
</evidence>
<dbReference type="SUPFAM" id="SSF52016">
    <property type="entry name" value="LeuD/IlvD-like"/>
    <property type="match status" value="1"/>
</dbReference>
<dbReference type="InterPro" id="IPR036008">
    <property type="entry name" value="Aconitase_4Fe-4S_dom"/>
</dbReference>
<feature type="domain" description="Aconitase/3-isopropylmalate dehydratase large subunit alpha/beta/alpha" evidence="10">
    <location>
        <begin position="1"/>
        <end position="69"/>
    </location>
</feature>
<evidence type="ECO:0000256" key="6">
    <source>
        <dbReference type="ARBA" id="ARBA00023014"/>
    </source>
</evidence>
<dbReference type="InterPro" id="IPR001030">
    <property type="entry name" value="Acoase/IPM_deHydtase_lsu_aba"/>
</dbReference>
<feature type="region of interest" description="Disordered" evidence="9">
    <location>
        <begin position="294"/>
        <end position="318"/>
    </location>
</feature>
<comment type="subunit">
    <text evidence="2">Heterodimer of LeuC and LeuD.</text>
</comment>
<keyword evidence="4" id="KW-0479">Metal-binding</keyword>
<feature type="compositionally biased region" description="Low complexity" evidence="9">
    <location>
        <begin position="634"/>
        <end position="643"/>
    </location>
</feature>
<feature type="compositionally biased region" description="Basic and acidic residues" evidence="9">
    <location>
        <begin position="645"/>
        <end position="656"/>
    </location>
</feature>
<keyword evidence="7" id="KW-0456">Lyase</keyword>
<name>A0A2N5S0I3_9BASI</name>
<evidence type="ECO:0000313" key="14">
    <source>
        <dbReference type="Proteomes" id="UP000235392"/>
    </source>
</evidence>
<gene>
    <name evidence="13" type="ORF">PCASD_25245</name>
</gene>
<dbReference type="Gene3D" id="3.30.499.10">
    <property type="entry name" value="Aconitase, domain 3"/>
    <property type="match status" value="1"/>
</dbReference>
<keyword evidence="5" id="KW-0408">Iron</keyword>
<dbReference type="AlphaFoldDB" id="A0A2N5S0I3"/>
<dbReference type="InterPro" id="IPR046798">
    <property type="entry name" value="2OG-FeII_Oxy_6"/>
</dbReference>
<dbReference type="Pfam" id="PF00694">
    <property type="entry name" value="Aconitase_C"/>
    <property type="match status" value="1"/>
</dbReference>
<evidence type="ECO:0008006" key="15">
    <source>
        <dbReference type="Google" id="ProtNLM"/>
    </source>
</evidence>
<comment type="pathway">
    <text evidence="8">Amino-acid biosynthesis.</text>
</comment>
<dbReference type="PANTHER" id="PTHR43345:SF5">
    <property type="entry name" value="3-ISOPROPYLMALATE DEHYDRATASE SMALL SUBUNIT"/>
    <property type="match status" value="1"/>
</dbReference>
<dbReference type="GO" id="GO:0046872">
    <property type="term" value="F:metal ion binding"/>
    <property type="evidence" value="ECO:0007669"/>
    <property type="project" value="UniProtKB-KW"/>
</dbReference>
<dbReference type="InterPro" id="IPR050075">
    <property type="entry name" value="LeuD"/>
</dbReference>
<evidence type="ECO:0000259" key="11">
    <source>
        <dbReference type="Pfam" id="PF00694"/>
    </source>
</evidence>
<feature type="compositionally biased region" description="Basic residues" evidence="9">
    <location>
        <begin position="624"/>
        <end position="633"/>
    </location>
</feature>
<feature type="domain" description="Tet-like 2OG-Fe(II) oxygenase" evidence="12">
    <location>
        <begin position="375"/>
        <end position="589"/>
    </location>
</feature>
<dbReference type="InterPro" id="IPR000573">
    <property type="entry name" value="AconitaseA/IPMdHydase_ssu_swvl"/>
</dbReference>
<sequence>MVVPGSGLVKLQAEEEGLDCIFKDAGFDWREAGYSMWLGMNPDQLKPGERCASTSNRNFEGRQGPGGRTRALRWLLLLPSMADSPTLEISKPPLEYTSPKLLVKQLDRPSLRPSTVPFPALSTGKEELIPDFVLNREPFNQAKILIVTGPNFGCGSSREHAPWALLDFGVTCVIATRMLPLILPQKEVDQLARLASEGNEVEVDLVNQQVRAADFVSPPWRMANNWSLDPVDWDHGNFGAKFVFSGGNQYIPPPRGRRSRRGYCMRRFERYRQNALAPHVASGSTTAALENNEEDLRDGDSNSDTEATSDPNDGTHFYFVPRYRQEDPEPGEPITTPETLAARYKRLSFGRVVIAPRGGESFCKASWIPFDTMSPEETLGWQKLVCYLIERTHYVNEVEVNGSLLGGCMWADGWRKSTTRAESFGRYCSVTKLVLLMSLAQYNQQDEAAAAREATEFIAKSLMLVSPGVFEAYRKILIDNNLPAMAHMEYPTPYNTFDFASFLTFTMYDFYNAPHKDSDKNFWTLVIWIPIFNPLTSKDDDPILADVGFDMVGGQFTFRDFQVYLDLKEVLGVTVCIFKSTEVKHQTLPGSSPSKKYTRIGFSCQMSQRMTEAVIAHLNGTAKKANKKGKGPAKAKVAGQQKQIENAERALKKQKK</sequence>
<dbReference type="GO" id="GO:0016829">
    <property type="term" value="F:lyase activity"/>
    <property type="evidence" value="ECO:0007669"/>
    <property type="project" value="UniProtKB-KW"/>
</dbReference>
<evidence type="ECO:0000313" key="13">
    <source>
        <dbReference type="EMBL" id="PLW06760.1"/>
    </source>
</evidence>
<dbReference type="GO" id="GO:0051536">
    <property type="term" value="F:iron-sulfur cluster binding"/>
    <property type="evidence" value="ECO:0007669"/>
    <property type="project" value="UniProtKB-KW"/>
</dbReference>
<organism evidence="13 14">
    <name type="scientific">Puccinia coronata f. sp. avenae</name>
    <dbReference type="NCBI Taxonomy" id="200324"/>
    <lineage>
        <taxon>Eukaryota</taxon>
        <taxon>Fungi</taxon>
        <taxon>Dikarya</taxon>
        <taxon>Basidiomycota</taxon>
        <taxon>Pucciniomycotina</taxon>
        <taxon>Pucciniomycetes</taxon>
        <taxon>Pucciniales</taxon>
        <taxon>Pucciniaceae</taxon>
        <taxon>Puccinia</taxon>
    </lineage>
</organism>
<feature type="domain" description="Aconitase A/isopropylmalate dehydratase small subunit swivel" evidence="11">
    <location>
        <begin position="127"/>
        <end position="175"/>
    </location>
</feature>
<evidence type="ECO:0000256" key="7">
    <source>
        <dbReference type="ARBA" id="ARBA00023239"/>
    </source>
</evidence>
<feature type="region of interest" description="Disordered" evidence="9">
    <location>
        <begin position="623"/>
        <end position="656"/>
    </location>
</feature>
<reference evidence="13 14" key="1">
    <citation type="submission" date="2017-11" db="EMBL/GenBank/DDBJ databases">
        <title>De novo assembly and phasing of dikaryotic genomes from two isolates of Puccinia coronata f. sp. avenae, the causal agent of oat crown rust.</title>
        <authorList>
            <person name="Miller M.E."/>
            <person name="Zhang Y."/>
            <person name="Omidvar V."/>
            <person name="Sperschneider J."/>
            <person name="Schwessinger B."/>
            <person name="Raley C."/>
            <person name="Palmer J.M."/>
            <person name="Garnica D."/>
            <person name="Upadhyaya N."/>
            <person name="Rathjen J."/>
            <person name="Taylor J.M."/>
            <person name="Park R.F."/>
            <person name="Dodds P.N."/>
            <person name="Hirsch C.D."/>
            <person name="Kianian S.F."/>
            <person name="Figueroa M."/>
        </authorList>
    </citation>
    <scope>NUCLEOTIDE SEQUENCE [LARGE SCALE GENOMIC DNA]</scope>
    <source>
        <strain evidence="13">12SD80</strain>
    </source>
</reference>
<dbReference type="SUPFAM" id="SSF53732">
    <property type="entry name" value="Aconitase iron-sulfur domain"/>
    <property type="match status" value="1"/>
</dbReference>
<evidence type="ECO:0000256" key="1">
    <source>
        <dbReference type="ARBA" id="ARBA00009845"/>
    </source>
</evidence>
<keyword evidence="6" id="KW-0411">Iron-sulfur</keyword>